<comment type="caution">
    <text evidence="1">The sequence shown here is derived from an EMBL/GenBank/DDBJ whole genome shotgun (WGS) entry which is preliminary data.</text>
</comment>
<reference evidence="1 2" key="1">
    <citation type="submission" date="2019-11" db="EMBL/GenBank/DDBJ databases">
        <title>Growth characteristics of pneumococcus vary with the chemical composition of the capsule and with environmental conditions.</title>
        <authorList>
            <person name="Tothpal A."/>
            <person name="Desobry K."/>
            <person name="Joshi S."/>
            <person name="Wyllie A.L."/>
            <person name="Weinberger D.M."/>
        </authorList>
    </citation>
    <scope>NUCLEOTIDE SEQUENCE [LARGE SCALE GENOMIC DNA]</scope>
    <source>
        <strain evidence="2">pnumococcus19F</strain>
    </source>
</reference>
<gene>
    <name evidence="1" type="ORF">GM540_08955</name>
</gene>
<proteinExistence type="predicted"/>
<dbReference type="Gene3D" id="1.10.3210.10">
    <property type="entry name" value="Hypothetical protein af1432"/>
    <property type="match status" value="1"/>
</dbReference>
<sequence>MPKEVNLTGEEVVALTKEYLTEEDVHFVHKALVYAVECHSGQYRKSGEPYIIHPIQVAGILAKLKLDAVTVACGFLHDVVEDTDATLDDLEREFGPDVRMIVDGVTKLGKVEYKSIEEQLAENHRKMLMAMSEDIRVI</sequence>
<dbReference type="AlphaFoldDB" id="A0A6G2DC13"/>
<dbReference type="SUPFAM" id="SSF109604">
    <property type="entry name" value="HD-domain/PDEase-like"/>
    <property type="match status" value="1"/>
</dbReference>
<dbReference type="PANTHER" id="PTHR43061">
    <property type="entry name" value="GTP DIPHOSPHOKINASE RSH1, CHLOROPLASTIC-RELATED"/>
    <property type="match status" value="1"/>
</dbReference>
<organism evidence="1 2">
    <name type="scientific">Streptococcus pneumoniae</name>
    <dbReference type="NCBI Taxonomy" id="1313"/>
    <lineage>
        <taxon>Bacteria</taxon>
        <taxon>Bacillati</taxon>
        <taxon>Bacillota</taxon>
        <taxon>Bacilli</taxon>
        <taxon>Lactobacillales</taxon>
        <taxon>Streptococcaceae</taxon>
        <taxon>Streptococcus</taxon>
    </lineage>
</organism>
<evidence type="ECO:0000313" key="2">
    <source>
        <dbReference type="Proteomes" id="UP000483094"/>
    </source>
</evidence>
<name>A0A6G2DC13_STREE</name>
<dbReference type="PANTHER" id="PTHR43061:SF1">
    <property type="entry name" value="GTP DIPHOSPHOKINASE RSH1, CHLOROPLASTIC-RELATED"/>
    <property type="match status" value="1"/>
</dbReference>
<evidence type="ECO:0000313" key="1">
    <source>
        <dbReference type="EMBL" id="MTV74106.1"/>
    </source>
</evidence>
<dbReference type="EMBL" id="WNHQ01000844">
    <property type="protein sequence ID" value="MTV74106.1"/>
    <property type="molecule type" value="Genomic_DNA"/>
</dbReference>
<dbReference type="Proteomes" id="UP000483094">
    <property type="component" value="Unassembled WGS sequence"/>
</dbReference>
<protein>
    <submittedName>
        <fullName evidence="1">HD domain-containing protein</fullName>
    </submittedName>
</protein>
<accession>A0A6G2DC13</accession>
<dbReference type="Pfam" id="PF13328">
    <property type="entry name" value="HD_4"/>
    <property type="match status" value="1"/>
</dbReference>
<feature type="non-terminal residue" evidence="1">
    <location>
        <position position="138"/>
    </location>
</feature>